<sequence length="386" mass="43744">METMKERFAKLLLGQDMSGGRKGVCTALAVSKAITDLSATIFGELWRLEPLAPRKKAMWRREMDWLLRVTDSIVELIPSPRELPGGAVFEVMVTRPRSDIYMNLPALRKLDDMVLGMLEGFRHTEFWYIEWGVLLVGAGVDKSSSFSRPSFRQEEKWWLPCPKVPSHGLSEAARRSLQQSRDYANQILKAAKAINCGVLAEMEIPDTYMENLPKSGKSCLRENIYCSITAKHFFPECLLDSLGLSSEQSALAIANNLEAAKHVWRRKDQIRYQNNEKDKKSWSGKVKALAKDSGRRQTIAERAEALLEHLKLRYPQLPPTVLGMNKIQYNKDVGRAILESYSRVIETLASSIMARIDDVIYMDDAIKRCLAAEKVSLCFERVASVL</sequence>
<feature type="domain" description="PRONE" evidence="3">
    <location>
        <begin position="1"/>
        <end position="373"/>
    </location>
</feature>
<dbReference type="AlphaFoldDB" id="A0A7I8KRF0"/>
<dbReference type="FunFam" id="1.20.58.2010:FF:000001">
    <property type="entry name" value="Rop guanine nucleotide exchange factor 14"/>
    <property type="match status" value="1"/>
</dbReference>
<name>A0A7I8KRF0_SPIIN</name>
<dbReference type="InterPro" id="IPR038937">
    <property type="entry name" value="RopGEF"/>
</dbReference>
<evidence type="ECO:0000256" key="2">
    <source>
        <dbReference type="PROSITE-ProRule" id="PRU00663"/>
    </source>
</evidence>
<dbReference type="Proteomes" id="UP000663760">
    <property type="component" value="Chromosome 7"/>
</dbReference>
<dbReference type="FunFam" id="1.20.58.2010:FF:000003">
    <property type="entry name" value="Rop guanine nucleotide exchange factor 14"/>
    <property type="match status" value="1"/>
</dbReference>
<dbReference type="PROSITE" id="PS51334">
    <property type="entry name" value="PRONE"/>
    <property type="match status" value="1"/>
</dbReference>
<evidence type="ECO:0000256" key="1">
    <source>
        <dbReference type="ARBA" id="ARBA00022658"/>
    </source>
</evidence>
<keyword evidence="5" id="KW-1185">Reference proteome</keyword>
<dbReference type="Gene3D" id="1.20.58.2010">
    <property type="entry name" value="PRONE domain, subdomain 1"/>
    <property type="match status" value="2"/>
</dbReference>
<evidence type="ECO:0000313" key="5">
    <source>
        <dbReference type="Proteomes" id="UP000663760"/>
    </source>
</evidence>
<dbReference type="PANTHER" id="PTHR33101">
    <property type="entry name" value="ROP GUANINE NUCLEOTIDE EXCHANGE FACTOR 1"/>
    <property type="match status" value="1"/>
</dbReference>
<organism evidence="4 5">
    <name type="scientific">Spirodela intermedia</name>
    <name type="common">Intermediate duckweed</name>
    <dbReference type="NCBI Taxonomy" id="51605"/>
    <lineage>
        <taxon>Eukaryota</taxon>
        <taxon>Viridiplantae</taxon>
        <taxon>Streptophyta</taxon>
        <taxon>Embryophyta</taxon>
        <taxon>Tracheophyta</taxon>
        <taxon>Spermatophyta</taxon>
        <taxon>Magnoliopsida</taxon>
        <taxon>Liliopsida</taxon>
        <taxon>Araceae</taxon>
        <taxon>Lemnoideae</taxon>
        <taxon>Spirodela</taxon>
    </lineage>
</organism>
<dbReference type="EMBL" id="LR746270">
    <property type="protein sequence ID" value="CAA7400022.1"/>
    <property type="molecule type" value="Genomic_DNA"/>
</dbReference>
<dbReference type="OrthoDB" id="1053009at2759"/>
<gene>
    <name evidence="4" type="ORF">SI8410_07010692</name>
</gene>
<dbReference type="GO" id="GO:0005085">
    <property type="term" value="F:guanyl-nucleotide exchange factor activity"/>
    <property type="evidence" value="ECO:0007669"/>
    <property type="project" value="UniProtKB-UniRule"/>
</dbReference>
<protein>
    <recommendedName>
        <fullName evidence="3">PRONE domain-containing protein</fullName>
    </recommendedName>
</protein>
<dbReference type="InterPro" id="IPR005512">
    <property type="entry name" value="PRONE_dom"/>
</dbReference>
<keyword evidence="1 2" id="KW-0344">Guanine-nucleotide releasing factor</keyword>
<dbReference type="Pfam" id="PF03759">
    <property type="entry name" value="PRONE"/>
    <property type="match status" value="1"/>
</dbReference>
<proteinExistence type="predicted"/>
<evidence type="ECO:0000259" key="3">
    <source>
        <dbReference type="PROSITE" id="PS51334"/>
    </source>
</evidence>
<accession>A0A7I8KRF0</accession>
<reference evidence="4" key="1">
    <citation type="submission" date="2020-02" db="EMBL/GenBank/DDBJ databases">
        <authorList>
            <person name="Scholz U."/>
            <person name="Mascher M."/>
            <person name="Fiebig A."/>
        </authorList>
    </citation>
    <scope>NUCLEOTIDE SEQUENCE</scope>
</reference>
<dbReference type="PANTHER" id="PTHR33101:SF6">
    <property type="entry name" value="ROP GUANINE NUCLEOTIDE EXCHANGE FACTOR 1"/>
    <property type="match status" value="1"/>
</dbReference>
<evidence type="ECO:0000313" key="4">
    <source>
        <dbReference type="EMBL" id="CAA7400022.1"/>
    </source>
</evidence>